<evidence type="ECO:0000313" key="11">
    <source>
        <dbReference type="EMBL" id="SFF32158.1"/>
    </source>
</evidence>
<accession>A0A1I2HRJ6</accession>
<keyword evidence="11" id="KW-0328">Glycosyltransferase</keyword>
<dbReference type="InterPro" id="IPR032421">
    <property type="entry name" value="PMT_4TMC"/>
</dbReference>
<evidence type="ECO:0000259" key="10">
    <source>
        <dbReference type="Pfam" id="PF16192"/>
    </source>
</evidence>
<evidence type="ECO:0000259" key="9">
    <source>
        <dbReference type="Pfam" id="PF13231"/>
    </source>
</evidence>
<evidence type="ECO:0000256" key="5">
    <source>
        <dbReference type="ARBA" id="ARBA00022989"/>
    </source>
</evidence>
<feature type="transmembrane region" description="Helical" evidence="8">
    <location>
        <begin position="437"/>
        <end position="452"/>
    </location>
</feature>
<dbReference type="Pfam" id="PF16192">
    <property type="entry name" value="PMT_4TMC"/>
    <property type="match status" value="1"/>
</dbReference>
<dbReference type="Pfam" id="PF13231">
    <property type="entry name" value="PMT_2"/>
    <property type="match status" value="1"/>
</dbReference>
<feature type="transmembrane region" description="Helical" evidence="8">
    <location>
        <begin position="1024"/>
        <end position="1041"/>
    </location>
</feature>
<feature type="transmembrane region" description="Helical" evidence="8">
    <location>
        <begin position="796"/>
        <end position="813"/>
    </location>
</feature>
<proteinExistence type="inferred from homology"/>
<dbReference type="PANTHER" id="PTHR10050">
    <property type="entry name" value="DOLICHYL-PHOSPHATE-MANNOSE--PROTEIN MANNOSYLTRANSFERASE"/>
    <property type="match status" value="1"/>
</dbReference>
<keyword evidence="5 8" id="KW-1133">Transmembrane helix</keyword>
<keyword evidence="2" id="KW-1003">Cell membrane</keyword>
<feature type="transmembrane region" description="Helical" evidence="8">
    <location>
        <begin position="201"/>
        <end position="222"/>
    </location>
</feature>
<evidence type="ECO:0000256" key="6">
    <source>
        <dbReference type="ARBA" id="ARBA00023136"/>
    </source>
</evidence>
<feature type="transmembrane region" description="Helical" evidence="8">
    <location>
        <begin position="768"/>
        <end position="789"/>
    </location>
</feature>
<feature type="transmembrane region" description="Helical" evidence="8">
    <location>
        <begin position="315"/>
        <end position="335"/>
    </location>
</feature>
<feature type="transmembrane region" description="Helical" evidence="8">
    <location>
        <begin position="178"/>
        <end position="195"/>
    </location>
</feature>
<dbReference type="Proteomes" id="UP000198855">
    <property type="component" value="Unassembled WGS sequence"/>
</dbReference>
<evidence type="ECO:0000256" key="1">
    <source>
        <dbReference type="ARBA" id="ARBA00004651"/>
    </source>
</evidence>
<keyword evidence="3 11" id="KW-0808">Transferase</keyword>
<dbReference type="STRING" id="1045775.SAMN05216378_5957"/>
<evidence type="ECO:0000256" key="8">
    <source>
        <dbReference type="SAM" id="Phobius"/>
    </source>
</evidence>
<keyword evidence="4 8" id="KW-0812">Transmembrane</keyword>
<dbReference type="RefSeq" id="WP_245773185.1">
    <property type="nucleotide sequence ID" value="NZ_FOMT01000008.1"/>
</dbReference>
<dbReference type="InterPro" id="IPR018584">
    <property type="entry name" value="GT87"/>
</dbReference>
<gene>
    <name evidence="11" type="ORF">SAMN05216378_5957</name>
</gene>
<feature type="transmembrane region" description="Helical" evidence="8">
    <location>
        <begin position="412"/>
        <end position="431"/>
    </location>
</feature>
<feature type="transmembrane region" description="Helical" evidence="8">
    <location>
        <begin position="459"/>
        <end position="478"/>
    </location>
</feature>
<dbReference type="GO" id="GO:0000030">
    <property type="term" value="F:mannosyltransferase activity"/>
    <property type="evidence" value="ECO:0007669"/>
    <property type="project" value="InterPro"/>
</dbReference>
<evidence type="ECO:0000256" key="2">
    <source>
        <dbReference type="ARBA" id="ARBA00022475"/>
    </source>
</evidence>
<evidence type="ECO:0000256" key="4">
    <source>
        <dbReference type="ARBA" id="ARBA00022692"/>
    </source>
</evidence>
<feature type="domain" description="Protein O-mannosyl-transferase C-terminal four TM" evidence="10">
    <location>
        <begin position="965"/>
        <end position="1141"/>
    </location>
</feature>
<dbReference type="InterPro" id="IPR038731">
    <property type="entry name" value="RgtA/B/C-like"/>
</dbReference>
<feature type="transmembrane region" description="Helical" evidence="8">
    <location>
        <begin position="872"/>
        <end position="889"/>
    </location>
</feature>
<dbReference type="Gene3D" id="2.60.120.260">
    <property type="entry name" value="Galactose-binding domain-like"/>
    <property type="match status" value="1"/>
</dbReference>
<feature type="domain" description="Glycosyltransferase RgtA/B/C/D-like" evidence="9">
    <location>
        <begin position="748"/>
        <end position="885"/>
    </location>
</feature>
<feature type="transmembrane region" description="Helical" evidence="8">
    <location>
        <begin position="848"/>
        <end position="866"/>
    </location>
</feature>
<feature type="transmembrane region" description="Helical" evidence="8">
    <location>
        <begin position="385"/>
        <end position="405"/>
    </location>
</feature>
<evidence type="ECO:0000256" key="3">
    <source>
        <dbReference type="ARBA" id="ARBA00022679"/>
    </source>
</evidence>
<dbReference type="AlphaFoldDB" id="A0A1I2HRJ6"/>
<feature type="transmembrane region" description="Helical" evidence="8">
    <location>
        <begin position="490"/>
        <end position="511"/>
    </location>
</feature>
<dbReference type="InterPro" id="IPR027005">
    <property type="entry name" value="PMT-like"/>
</dbReference>
<sequence>MWKSGLRAIICLLFVIVVGLLPAINGYAAAEGSGAAETNALGNIATEAFSPIISMEPVQSASATPQEQEKVDPKKISAFSVLAISALFGALFAYLYSRWLRAREFSAAGQLEVSGSKPSTNGMRIALLAAFAFRFYIAATNPGYTNDINTFIFWANHAFKDGLGNFYQEGLFADYPPGYIYVLYVLGALQSWTGIGSGSDAAIVFYKLPAIFADLISGYLIYRTAVKKLDHRAAFGLAMLYIWNPAVWMNSAGWGQVDSFFALILILAVRAITERKLERASIWFAIAVLVKPQALIFTPVFLLAYGYNLKSWKRIAAGIGYGAVTFLLLAAPFIWNNGGLHALYNLYRSTLSSYPYATLNAFNLYALTGGNWAKLDAHWLGVEYAAWGNIGIVFATVVSILFFAFRKQQKDLSGSFYMAIILIVTVFMFAAKMHERYMFPALLLMIFAYIEARDRRILHLLLGFSITHFINVGYVLAFSQANAFLPSSNGILIVTSLCNVGLYVYMLYVGYDRYIKGRQLPVHALTKAELALSEERLLQEVRDHEQPARRLQRKDWLWMSIITVVYAAIALVNLGSTVSIDSGWKADRDGQSFYVDFGKPVQISQVNSFNGVGVGNYKWEFSSTPDQWSNPIEIEQKVGDNLKWTVNPVNQTVRYAKLTVTKRGFTMQEVAFYSEGSDRPVPIQQVVDTAESNSTEEDAALVGSRLFDEQSNAVYKPNYMNNSYFDEIYHARTAYENLHGIKAYENTHPPLGKLLIAVGIKLFGLSPFGWRIVGTLFGVAMLPIIYLFALQLFRKTGYAATATILLAADFMHFTQTRIATIDVYGVFFIMLMFYFMNKYREMSFYRSPLWKTLVPLFWAGLLFGIGVASKWIVIYGGAGLAVMLALVLIERYREQAAARRVLARIKEGDVLPEEEVYRKVSRGFVRNTVLTLASCVVFFVVIPLAIYCLSYIPVLSVKGDTFTAERLIEYQKHMYDYHSNLVATHPYSSQWWEWPFMKRPVWYYNGKNLEPGQISSISSFGNPLIWWTGIFAVIAALYISVKRKDKRMYVLWIAYLSQYLPWMLVPRLTFLYHYFAMVPFMILAIVYIFTRIEEGRENKRWIRWVYAGIAVVLFIMYYPVISGMEVSKDYVMIALRHFDSWVFYS</sequence>
<reference evidence="12" key="1">
    <citation type="submission" date="2016-10" db="EMBL/GenBank/DDBJ databases">
        <authorList>
            <person name="Varghese N."/>
            <person name="Submissions S."/>
        </authorList>
    </citation>
    <scope>NUCLEOTIDE SEQUENCE [LARGE SCALE GENOMIC DNA]</scope>
    <source>
        <strain evidence="12">CGMCC 1.10784</strain>
    </source>
</reference>
<keyword evidence="12" id="KW-1185">Reference proteome</keyword>
<dbReference type="GO" id="GO:0006493">
    <property type="term" value="P:protein O-linked glycosylation"/>
    <property type="evidence" value="ECO:0007669"/>
    <property type="project" value="InterPro"/>
</dbReference>
<evidence type="ECO:0000256" key="7">
    <source>
        <dbReference type="ARBA" id="ARBA00024033"/>
    </source>
</evidence>
<dbReference type="EMBL" id="FOMT01000008">
    <property type="protein sequence ID" value="SFF32158.1"/>
    <property type="molecule type" value="Genomic_DNA"/>
</dbReference>
<comment type="similarity">
    <text evidence="7">Belongs to the glycosyltransferase 87 family.</text>
</comment>
<protein>
    <submittedName>
        <fullName evidence="11">Mannosyltransferase related to Gpi18</fullName>
    </submittedName>
</protein>
<feature type="transmembrane region" description="Helical" evidence="8">
    <location>
        <begin position="280"/>
        <end position="303"/>
    </location>
</feature>
<feature type="transmembrane region" description="Helical" evidence="8">
    <location>
        <begin position="928"/>
        <end position="952"/>
    </location>
</feature>
<dbReference type="Pfam" id="PF09594">
    <property type="entry name" value="GT87"/>
    <property type="match status" value="1"/>
</dbReference>
<organism evidence="11 12">
    <name type="scientific">Paenibacillus catalpae</name>
    <dbReference type="NCBI Taxonomy" id="1045775"/>
    <lineage>
        <taxon>Bacteria</taxon>
        <taxon>Bacillati</taxon>
        <taxon>Bacillota</taxon>
        <taxon>Bacilli</taxon>
        <taxon>Bacillales</taxon>
        <taxon>Paenibacillaceae</taxon>
        <taxon>Paenibacillus</taxon>
    </lineage>
</organism>
<name>A0A1I2HRJ6_9BACL</name>
<feature type="transmembrane region" description="Helical" evidence="8">
    <location>
        <begin position="1048"/>
        <end position="1065"/>
    </location>
</feature>
<feature type="transmembrane region" description="Helical" evidence="8">
    <location>
        <begin position="254"/>
        <end position="273"/>
    </location>
</feature>
<feature type="transmembrane region" description="Helical" evidence="8">
    <location>
        <begin position="556"/>
        <end position="575"/>
    </location>
</feature>
<comment type="subcellular location">
    <subcellularLocation>
        <location evidence="1">Cell membrane</location>
        <topology evidence="1">Multi-pass membrane protein</topology>
    </subcellularLocation>
</comment>
<feature type="transmembrane region" description="Helical" evidence="8">
    <location>
        <begin position="1101"/>
        <end position="1120"/>
    </location>
</feature>
<keyword evidence="6 8" id="KW-0472">Membrane</keyword>
<feature type="transmembrane region" description="Helical" evidence="8">
    <location>
        <begin position="76"/>
        <end position="96"/>
    </location>
</feature>
<evidence type="ECO:0000313" key="12">
    <source>
        <dbReference type="Proteomes" id="UP000198855"/>
    </source>
</evidence>
<feature type="transmembrane region" description="Helical" evidence="8">
    <location>
        <begin position="356"/>
        <end position="373"/>
    </location>
</feature>
<feature type="transmembrane region" description="Helical" evidence="8">
    <location>
        <begin position="1071"/>
        <end position="1089"/>
    </location>
</feature>
<feature type="transmembrane region" description="Helical" evidence="8">
    <location>
        <begin position="819"/>
        <end position="836"/>
    </location>
</feature>
<dbReference type="GO" id="GO:0005886">
    <property type="term" value="C:plasma membrane"/>
    <property type="evidence" value="ECO:0007669"/>
    <property type="project" value="UniProtKB-SubCell"/>
</dbReference>